<name>A0A1M7JBH6_9FLAO</name>
<sequence length="55" mass="6576">MKKNFLIILICILIIVHWYSSRTERMVPKIAIKQKTQDDTTKKIVLKKDFDLSRN</sequence>
<evidence type="ECO:0000313" key="2">
    <source>
        <dbReference type="Proteomes" id="UP000184121"/>
    </source>
</evidence>
<accession>A0A1M7JBH6</accession>
<dbReference type="Proteomes" id="UP000184121">
    <property type="component" value="Unassembled WGS sequence"/>
</dbReference>
<dbReference type="STRING" id="29534.SAMN05444366_3285"/>
<dbReference type="EMBL" id="FRBY01000005">
    <property type="protein sequence ID" value="SHM50352.1"/>
    <property type="molecule type" value="Genomic_DNA"/>
</dbReference>
<organism evidence="1 2">
    <name type="scientific">Flavobacterium saccharophilum</name>
    <dbReference type="NCBI Taxonomy" id="29534"/>
    <lineage>
        <taxon>Bacteria</taxon>
        <taxon>Pseudomonadati</taxon>
        <taxon>Bacteroidota</taxon>
        <taxon>Flavobacteriia</taxon>
        <taxon>Flavobacteriales</taxon>
        <taxon>Flavobacteriaceae</taxon>
        <taxon>Flavobacterium</taxon>
    </lineage>
</organism>
<protein>
    <submittedName>
        <fullName evidence="1">Uncharacterized protein</fullName>
    </submittedName>
</protein>
<evidence type="ECO:0000313" key="1">
    <source>
        <dbReference type="EMBL" id="SHM50352.1"/>
    </source>
</evidence>
<proteinExistence type="predicted"/>
<reference evidence="2" key="1">
    <citation type="submission" date="2016-11" db="EMBL/GenBank/DDBJ databases">
        <authorList>
            <person name="Varghese N."/>
            <person name="Submissions S."/>
        </authorList>
    </citation>
    <scope>NUCLEOTIDE SEQUENCE [LARGE SCALE GENOMIC DNA]</scope>
    <source>
        <strain evidence="2">DSM 1811</strain>
    </source>
</reference>
<keyword evidence="2" id="KW-1185">Reference proteome</keyword>
<gene>
    <name evidence="1" type="ORF">SAMN05444366_3285</name>
</gene>
<dbReference type="AlphaFoldDB" id="A0A1M7JBH6"/>